<organism evidence="2 3">
    <name type="scientific">Phyllobacterium salinisoli</name>
    <dbReference type="NCBI Taxonomy" id="1899321"/>
    <lineage>
        <taxon>Bacteria</taxon>
        <taxon>Pseudomonadati</taxon>
        <taxon>Pseudomonadota</taxon>
        <taxon>Alphaproteobacteria</taxon>
        <taxon>Hyphomicrobiales</taxon>
        <taxon>Phyllobacteriaceae</taxon>
        <taxon>Phyllobacterium</taxon>
    </lineage>
</organism>
<keyword evidence="3" id="KW-1185">Reference proteome</keyword>
<name>A0A368K289_9HYPH</name>
<gene>
    <name evidence="2" type="ORF">DUT91_14790</name>
</gene>
<proteinExistence type="predicted"/>
<accession>A0A368K289</accession>
<feature type="compositionally biased region" description="Polar residues" evidence="1">
    <location>
        <begin position="1"/>
        <end position="10"/>
    </location>
</feature>
<feature type="region of interest" description="Disordered" evidence="1">
    <location>
        <begin position="1"/>
        <end position="22"/>
    </location>
</feature>
<evidence type="ECO:0000313" key="2">
    <source>
        <dbReference type="EMBL" id="RCS22775.1"/>
    </source>
</evidence>
<protein>
    <submittedName>
        <fullName evidence="2">Uncharacterized protein</fullName>
    </submittedName>
</protein>
<comment type="caution">
    <text evidence="2">The sequence shown here is derived from an EMBL/GenBank/DDBJ whole genome shotgun (WGS) entry which is preliminary data.</text>
</comment>
<dbReference type="EMBL" id="QOZG01000006">
    <property type="protein sequence ID" value="RCS22775.1"/>
    <property type="molecule type" value="Genomic_DNA"/>
</dbReference>
<evidence type="ECO:0000256" key="1">
    <source>
        <dbReference type="SAM" id="MobiDB-lite"/>
    </source>
</evidence>
<reference evidence="2 3" key="1">
    <citation type="submission" date="2018-07" db="EMBL/GenBank/DDBJ databases">
        <title>The draft genome of Phyllobacterium salinisoli.</title>
        <authorList>
            <person name="Liu L."/>
            <person name="Li L."/>
            <person name="Zhang X."/>
            <person name="Liang L."/>
        </authorList>
    </citation>
    <scope>NUCLEOTIDE SEQUENCE [LARGE SCALE GENOMIC DNA]</scope>
    <source>
        <strain evidence="2 3">LLAN61</strain>
    </source>
</reference>
<dbReference type="AlphaFoldDB" id="A0A368K289"/>
<evidence type="ECO:0000313" key="3">
    <source>
        <dbReference type="Proteomes" id="UP000253420"/>
    </source>
</evidence>
<dbReference type="Proteomes" id="UP000253420">
    <property type="component" value="Unassembled WGS sequence"/>
</dbReference>
<sequence>MWRGSWNGSRSKPGRLGARQGRHLKSAIPWPALRLVQAHGLARSACTGLSSGGNPIPLSSDGFLVRPRIFHDQPTGGPLASCGRSAEAFTVIATGGGH</sequence>